<keyword evidence="4" id="KW-0805">Transcription regulation</keyword>
<evidence type="ECO:0000313" key="10">
    <source>
        <dbReference type="Proteomes" id="UP001206925"/>
    </source>
</evidence>
<dbReference type="Proteomes" id="UP001206925">
    <property type="component" value="Unassembled WGS sequence"/>
</dbReference>
<dbReference type="InterPro" id="IPR001471">
    <property type="entry name" value="AP2/ERF_dom"/>
</dbReference>
<organism evidence="9 10">
    <name type="scientific">Ambrosia artemisiifolia</name>
    <name type="common">Common ragweed</name>
    <dbReference type="NCBI Taxonomy" id="4212"/>
    <lineage>
        <taxon>Eukaryota</taxon>
        <taxon>Viridiplantae</taxon>
        <taxon>Streptophyta</taxon>
        <taxon>Embryophyta</taxon>
        <taxon>Tracheophyta</taxon>
        <taxon>Spermatophyta</taxon>
        <taxon>Magnoliopsida</taxon>
        <taxon>eudicotyledons</taxon>
        <taxon>Gunneridae</taxon>
        <taxon>Pentapetalae</taxon>
        <taxon>asterids</taxon>
        <taxon>campanulids</taxon>
        <taxon>Asterales</taxon>
        <taxon>Asteraceae</taxon>
        <taxon>Asteroideae</taxon>
        <taxon>Heliantheae alliance</taxon>
        <taxon>Heliantheae</taxon>
        <taxon>Ambrosia</taxon>
    </lineage>
</organism>
<dbReference type="Gene3D" id="3.30.730.10">
    <property type="entry name" value="AP2/ERF domain"/>
    <property type="match status" value="1"/>
</dbReference>
<evidence type="ECO:0000313" key="9">
    <source>
        <dbReference type="EMBL" id="KAI7743052.1"/>
    </source>
</evidence>
<gene>
    <name evidence="9" type="ORF">M8C21_005798</name>
</gene>
<dbReference type="SMART" id="SM00380">
    <property type="entry name" value="AP2"/>
    <property type="match status" value="1"/>
</dbReference>
<evidence type="ECO:0000256" key="3">
    <source>
        <dbReference type="ARBA" id="ARBA00022821"/>
    </source>
</evidence>
<dbReference type="CDD" id="cd00018">
    <property type="entry name" value="AP2"/>
    <property type="match status" value="1"/>
</dbReference>
<keyword evidence="3" id="KW-0611">Plant defense</keyword>
<keyword evidence="7" id="KW-0539">Nucleus</keyword>
<dbReference type="PROSITE" id="PS51032">
    <property type="entry name" value="AP2_ERF"/>
    <property type="match status" value="1"/>
</dbReference>
<evidence type="ECO:0000256" key="5">
    <source>
        <dbReference type="ARBA" id="ARBA00023125"/>
    </source>
</evidence>
<keyword evidence="6" id="KW-0804">Transcription</keyword>
<dbReference type="GO" id="GO:0006952">
    <property type="term" value="P:defense response"/>
    <property type="evidence" value="ECO:0007669"/>
    <property type="project" value="UniProtKB-KW"/>
</dbReference>
<evidence type="ECO:0000256" key="4">
    <source>
        <dbReference type="ARBA" id="ARBA00023015"/>
    </source>
</evidence>
<sequence length="108" mass="12151">MPPIRPPAIKQSGSTTEIRYRGVRKRPWGKYTAEIRDLFRKSRVWLGIFNSAEEAARSYDTAAIKLQGAKAKTNFVPEFVKDRLVGSTQRYCCSSSMSSTVELFSGGR</sequence>
<evidence type="ECO:0000256" key="6">
    <source>
        <dbReference type="ARBA" id="ARBA00023163"/>
    </source>
</evidence>
<dbReference type="PANTHER" id="PTHR31677">
    <property type="entry name" value="AP2 DOMAIN CLASS TRANSCRIPTION FACTOR"/>
    <property type="match status" value="1"/>
</dbReference>
<dbReference type="InterPro" id="IPR016177">
    <property type="entry name" value="DNA-bd_dom_sf"/>
</dbReference>
<dbReference type="GO" id="GO:0009873">
    <property type="term" value="P:ethylene-activated signaling pathway"/>
    <property type="evidence" value="ECO:0007669"/>
    <property type="project" value="UniProtKB-KW"/>
</dbReference>
<protein>
    <recommendedName>
        <fullName evidence="8">AP2/ERF domain-containing protein</fullName>
    </recommendedName>
</protein>
<dbReference type="SUPFAM" id="SSF54171">
    <property type="entry name" value="DNA-binding domain"/>
    <property type="match status" value="1"/>
</dbReference>
<dbReference type="Pfam" id="PF00847">
    <property type="entry name" value="AP2"/>
    <property type="match status" value="1"/>
</dbReference>
<feature type="domain" description="AP2/ERF" evidence="8">
    <location>
        <begin position="19"/>
        <end position="76"/>
    </location>
</feature>
<dbReference type="PANTHER" id="PTHR31677:SF157">
    <property type="entry name" value="AP2_ERF DOMAIN-CONTAINING PROTEIN"/>
    <property type="match status" value="1"/>
</dbReference>
<dbReference type="AlphaFoldDB" id="A0AAD5GHT1"/>
<dbReference type="InterPro" id="IPR036955">
    <property type="entry name" value="AP2/ERF_dom_sf"/>
</dbReference>
<evidence type="ECO:0000256" key="1">
    <source>
        <dbReference type="ARBA" id="ARBA00004123"/>
    </source>
</evidence>
<dbReference type="FunFam" id="3.30.730.10:FF:000001">
    <property type="entry name" value="Ethylene-responsive transcription factor 2"/>
    <property type="match status" value="1"/>
</dbReference>
<comment type="subcellular location">
    <subcellularLocation>
        <location evidence="1">Nucleus</location>
    </subcellularLocation>
</comment>
<dbReference type="PRINTS" id="PR00367">
    <property type="entry name" value="ETHRSPELEMNT"/>
</dbReference>
<keyword evidence="5" id="KW-0238">DNA-binding</keyword>
<evidence type="ECO:0000256" key="7">
    <source>
        <dbReference type="ARBA" id="ARBA00023242"/>
    </source>
</evidence>
<evidence type="ECO:0000259" key="8">
    <source>
        <dbReference type="PROSITE" id="PS51032"/>
    </source>
</evidence>
<name>A0AAD5GHT1_AMBAR</name>
<keyword evidence="2" id="KW-0936">Ethylene signaling pathway</keyword>
<keyword evidence="10" id="KW-1185">Reference proteome</keyword>
<dbReference type="EMBL" id="JAMZMK010007832">
    <property type="protein sequence ID" value="KAI7743052.1"/>
    <property type="molecule type" value="Genomic_DNA"/>
</dbReference>
<dbReference type="GO" id="GO:0003700">
    <property type="term" value="F:DNA-binding transcription factor activity"/>
    <property type="evidence" value="ECO:0007669"/>
    <property type="project" value="InterPro"/>
</dbReference>
<comment type="caution">
    <text evidence="9">The sequence shown here is derived from an EMBL/GenBank/DDBJ whole genome shotgun (WGS) entry which is preliminary data.</text>
</comment>
<proteinExistence type="predicted"/>
<evidence type="ECO:0000256" key="2">
    <source>
        <dbReference type="ARBA" id="ARBA00022745"/>
    </source>
</evidence>
<dbReference type="GO" id="GO:0003677">
    <property type="term" value="F:DNA binding"/>
    <property type="evidence" value="ECO:0007669"/>
    <property type="project" value="UniProtKB-KW"/>
</dbReference>
<reference evidence="9" key="1">
    <citation type="submission" date="2022-06" db="EMBL/GenBank/DDBJ databases">
        <title>Uncovering the hologenomic basis of an extraordinary plant invasion.</title>
        <authorList>
            <person name="Bieker V.C."/>
            <person name="Martin M.D."/>
            <person name="Gilbert T."/>
            <person name="Hodgins K."/>
            <person name="Battlay P."/>
            <person name="Petersen B."/>
            <person name="Wilson J."/>
        </authorList>
    </citation>
    <scope>NUCLEOTIDE SEQUENCE</scope>
    <source>
        <strain evidence="9">AA19_3_7</strain>
        <tissue evidence="9">Leaf</tissue>
    </source>
</reference>
<dbReference type="GO" id="GO:0005634">
    <property type="term" value="C:nucleus"/>
    <property type="evidence" value="ECO:0007669"/>
    <property type="project" value="UniProtKB-SubCell"/>
</dbReference>
<accession>A0AAD5GHT1</accession>